<dbReference type="InterPro" id="IPR029044">
    <property type="entry name" value="Nucleotide-diphossugar_trans"/>
</dbReference>
<reference evidence="2" key="1">
    <citation type="submission" date="2020-03" db="EMBL/GenBank/DDBJ databases">
        <title>The deep terrestrial virosphere.</title>
        <authorList>
            <person name="Holmfeldt K."/>
            <person name="Nilsson E."/>
            <person name="Simone D."/>
            <person name="Lopez-Fernandez M."/>
            <person name="Wu X."/>
            <person name="de Brujin I."/>
            <person name="Lundin D."/>
            <person name="Andersson A."/>
            <person name="Bertilsson S."/>
            <person name="Dopson M."/>
        </authorList>
    </citation>
    <scope>NUCLEOTIDE SEQUENCE</scope>
    <source>
        <strain evidence="2">MM415A00788</strain>
    </source>
</reference>
<evidence type="ECO:0000259" key="1">
    <source>
        <dbReference type="Pfam" id="PF00535"/>
    </source>
</evidence>
<name>A0A6M3KER8_9ZZZZ</name>
<dbReference type="AlphaFoldDB" id="A0A6M3KER8"/>
<proteinExistence type="predicted"/>
<organism evidence="2">
    <name type="scientific">viral metagenome</name>
    <dbReference type="NCBI Taxonomy" id="1070528"/>
    <lineage>
        <taxon>unclassified sequences</taxon>
        <taxon>metagenomes</taxon>
        <taxon>organismal metagenomes</taxon>
    </lineage>
</organism>
<dbReference type="Gene3D" id="3.90.550.10">
    <property type="entry name" value="Spore Coat Polysaccharide Biosynthesis Protein SpsA, Chain A"/>
    <property type="match status" value="1"/>
</dbReference>
<dbReference type="InterPro" id="IPR001173">
    <property type="entry name" value="Glyco_trans_2-like"/>
</dbReference>
<dbReference type="SUPFAM" id="SSF53448">
    <property type="entry name" value="Nucleotide-diphospho-sugar transferases"/>
    <property type="match status" value="1"/>
</dbReference>
<sequence length="299" mass="34352">MIRLSAALQVYNEEMCLDACLGGLLPVIDECVIIHGSDSGVSTDKTKDIIDKWIGLYGNKIIYEEGTFCKNGKWDNAGQSNRAFEVCTGDFIMRPHGDLIYDIEEVARIREVVERFSDKHYFYGNMVDFFGDTDHCILPGRSEPEMFLWKPQCGSPVVVSKACNPHYIEYTYGNNWLRTGMQFEIDWAKDILYIPHLKRFHYVSVKPFAAQVDREIRNIRAGDFQDKGVMLMSLGERKLYEWVINGVEKKYLTSQRFPYAGEYPKIGESMRGCTAMDGHDEYVEWFRDTYGGGDNGNIL</sequence>
<evidence type="ECO:0000313" key="2">
    <source>
        <dbReference type="EMBL" id="QJA80018.1"/>
    </source>
</evidence>
<dbReference type="EMBL" id="MT142403">
    <property type="protein sequence ID" value="QJA80018.1"/>
    <property type="molecule type" value="Genomic_DNA"/>
</dbReference>
<protein>
    <submittedName>
        <fullName evidence="2">Putative glycosyltransferase</fullName>
    </submittedName>
</protein>
<keyword evidence="2" id="KW-0808">Transferase</keyword>
<dbReference type="GO" id="GO:0016740">
    <property type="term" value="F:transferase activity"/>
    <property type="evidence" value="ECO:0007669"/>
    <property type="project" value="UniProtKB-KW"/>
</dbReference>
<gene>
    <name evidence="2" type="ORF">MM415A00788_0005</name>
</gene>
<feature type="domain" description="Glycosyltransferase 2-like" evidence="1">
    <location>
        <begin position="10"/>
        <end position="142"/>
    </location>
</feature>
<dbReference type="Pfam" id="PF00535">
    <property type="entry name" value="Glycos_transf_2"/>
    <property type="match status" value="1"/>
</dbReference>
<accession>A0A6M3KER8</accession>